<dbReference type="InterPro" id="IPR006059">
    <property type="entry name" value="SBP"/>
</dbReference>
<dbReference type="Gene3D" id="3.40.190.10">
    <property type="entry name" value="Periplasmic binding protein-like II"/>
    <property type="match status" value="2"/>
</dbReference>
<keyword evidence="3" id="KW-0732">Signal</keyword>
<dbReference type="PANTHER" id="PTHR43649">
    <property type="entry name" value="ARABINOSE-BINDING PROTEIN-RELATED"/>
    <property type="match status" value="1"/>
</dbReference>
<name>A0A223HX88_THETR</name>
<accession>A0A223HX88</accession>
<evidence type="ECO:0000256" key="1">
    <source>
        <dbReference type="ARBA" id="ARBA00008520"/>
    </source>
</evidence>
<proteinExistence type="inferred from homology"/>
<keyword evidence="2" id="KW-0813">Transport</keyword>
<organism evidence="4 5">
    <name type="scientific">Thermoanaerobacterium thermosaccharolyticum</name>
    <name type="common">Clostridium thermosaccharolyticum</name>
    <dbReference type="NCBI Taxonomy" id="1517"/>
    <lineage>
        <taxon>Bacteria</taxon>
        <taxon>Bacillati</taxon>
        <taxon>Bacillota</taxon>
        <taxon>Clostridia</taxon>
        <taxon>Thermoanaerobacterales</taxon>
        <taxon>Thermoanaerobacteraceae</taxon>
        <taxon>Thermoanaerobacterium</taxon>
    </lineage>
</organism>
<gene>
    <name evidence="4" type="ORF">Thert_00977</name>
</gene>
<evidence type="ECO:0000313" key="5">
    <source>
        <dbReference type="Proteomes" id="UP000214975"/>
    </source>
</evidence>
<dbReference type="RefSeq" id="WP_164906159.1">
    <property type="nucleotide sequence ID" value="NZ_CP016893.1"/>
</dbReference>
<dbReference type="PROSITE" id="PS51257">
    <property type="entry name" value="PROKAR_LIPOPROTEIN"/>
    <property type="match status" value="1"/>
</dbReference>
<feature type="signal peptide" evidence="3">
    <location>
        <begin position="1"/>
        <end position="24"/>
    </location>
</feature>
<reference evidence="4 5" key="1">
    <citation type="submission" date="2016-08" db="EMBL/GenBank/DDBJ databases">
        <title>A novel genetic cassette of butanologenic Thermoanaerobacterium thermosaccharolyticum that directly convert cellulose to butanol.</title>
        <authorList>
            <person name="Li T."/>
            <person name="He J."/>
        </authorList>
    </citation>
    <scope>NUCLEOTIDE SEQUENCE [LARGE SCALE GENOMIC DNA]</scope>
    <source>
        <strain evidence="4 5">TG57</strain>
    </source>
</reference>
<evidence type="ECO:0000256" key="2">
    <source>
        <dbReference type="ARBA" id="ARBA00022448"/>
    </source>
</evidence>
<sequence>MKKTVGIKFLTLALIMTIVFSFSACGNKTSTNNNSKSSSSSGKVTIKLADTYTGSDSKAPYFQAELKKFMAEHPEINLVQETASGDELRNKIKVELAANNLPDVFTYWGGSILKPLVVDKKVLNIDEYLKVSKSLKKSDFSDGAWAFYTYNGVPYGIPTEGYVSALVANKKLFAEYNLQYPKTEEDLLNVAKVFNQHGIVPLAVGSKGGNPSHFYFSELYNQLPNGTQEIEDLTSSYKFNTANALKVAQIIDEQRKAGVFHERYCSKW</sequence>
<dbReference type="Pfam" id="PF01547">
    <property type="entry name" value="SBP_bac_1"/>
    <property type="match status" value="1"/>
</dbReference>
<dbReference type="Proteomes" id="UP000214975">
    <property type="component" value="Chromosome"/>
</dbReference>
<dbReference type="PANTHER" id="PTHR43649:SF29">
    <property type="entry name" value="OSMOPROTECTIVE COMPOUNDS-BINDING PROTEIN GGTB"/>
    <property type="match status" value="1"/>
</dbReference>
<dbReference type="SUPFAM" id="SSF53850">
    <property type="entry name" value="Periplasmic binding protein-like II"/>
    <property type="match status" value="1"/>
</dbReference>
<dbReference type="InterPro" id="IPR050490">
    <property type="entry name" value="Bact_solute-bd_prot1"/>
</dbReference>
<dbReference type="EMBL" id="CP016893">
    <property type="protein sequence ID" value="AST57099.1"/>
    <property type="molecule type" value="Genomic_DNA"/>
</dbReference>
<protein>
    <submittedName>
        <fullName evidence="4">ABC solute-binding protein</fullName>
    </submittedName>
</protein>
<dbReference type="AlphaFoldDB" id="A0A223HX88"/>
<comment type="similarity">
    <text evidence="1">Belongs to the bacterial solute-binding protein 1 family.</text>
</comment>
<feature type="chain" id="PRO_5039532253" evidence="3">
    <location>
        <begin position="25"/>
        <end position="268"/>
    </location>
</feature>
<evidence type="ECO:0000313" key="4">
    <source>
        <dbReference type="EMBL" id="AST57099.1"/>
    </source>
</evidence>
<evidence type="ECO:0000256" key="3">
    <source>
        <dbReference type="SAM" id="SignalP"/>
    </source>
</evidence>